<accession>A0A7X4YJV8</accession>
<evidence type="ECO:0000259" key="1">
    <source>
        <dbReference type="Pfam" id="PF12867"/>
    </source>
</evidence>
<name>A0A7X4YJV8_9BACL</name>
<keyword evidence="2" id="KW-0378">Hydrolase</keyword>
<feature type="domain" description="DinB-like" evidence="1">
    <location>
        <begin position="33"/>
        <end position="162"/>
    </location>
</feature>
<dbReference type="Pfam" id="PF12867">
    <property type="entry name" value="DinB_2"/>
    <property type="match status" value="1"/>
</dbReference>
<dbReference type="GO" id="GO:0016787">
    <property type="term" value="F:hydrolase activity"/>
    <property type="evidence" value="ECO:0007669"/>
    <property type="project" value="UniProtKB-KW"/>
</dbReference>
<evidence type="ECO:0000313" key="3">
    <source>
        <dbReference type="Proteomes" id="UP000558113"/>
    </source>
</evidence>
<dbReference type="Proteomes" id="UP000558113">
    <property type="component" value="Unassembled WGS sequence"/>
</dbReference>
<comment type="caution">
    <text evidence="2">The sequence shown here is derived from an EMBL/GenBank/DDBJ whole genome shotgun (WGS) entry which is preliminary data.</text>
</comment>
<proteinExistence type="predicted"/>
<sequence length="182" mass="20597">MRFPLGRLVPASHPGPEDRQRWMQDIAGIAGTLRSEVGQLTSEQLLLPYRPGGWNALQVVHHLADSDFNAFIRFKRALTEEAPLAGTFREDAFAELADYRDTPAEVSLFLLDALYKRFLALLRRMTAEQFQRTFTSPSHGLMTLDQAVERFAWHGRHHIAQLQGMRTRMGLSPAIAENQAQA</sequence>
<dbReference type="AlphaFoldDB" id="A0A7X4YJV8"/>
<reference evidence="2 3" key="1">
    <citation type="submission" date="2020-01" db="EMBL/GenBank/DDBJ databases">
        <title>Paenibacillus soybeanensis sp. nov. isolated from the nodules of soybean (Glycine max(L.) Merr).</title>
        <authorList>
            <person name="Wang H."/>
        </authorList>
    </citation>
    <scope>NUCLEOTIDE SEQUENCE [LARGE SCALE GENOMIC DNA]</scope>
    <source>
        <strain evidence="2 3">DSM 23054</strain>
    </source>
</reference>
<dbReference type="OrthoDB" id="9796039at2"/>
<keyword evidence="3" id="KW-1185">Reference proteome</keyword>
<evidence type="ECO:0000313" key="2">
    <source>
        <dbReference type="EMBL" id="NBC67736.1"/>
    </source>
</evidence>
<dbReference type="NCBIfam" id="NF009807">
    <property type="entry name" value="PRK13291.1"/>
    <property type="match status" value="1"/>
</dbReference>
<dbReference type="Gene3D" id="1.20.120.450">
    <property type="entry name" value="dinb family like domain"/>
    <property type="match status" value="1"/>
</dbReference>
<dbReference type="SUPFAM" id="SSF109854">
    <property type="entry name" value="DinB/YfiT-like putative metalloenzymes"/>
    <property type="match status" value="1"/>
</dbReference>
<protein>
    <submittedName>
        <fullName evidence="2">Putative metal-dependent hydrolase</fullName>
    </submittedName>
</protein>
<dbReference type="EMBL" id="JAAAMU010000001">
    <property type="protein sequence ID" value="NBC67736.1"/>
    <property type="molecule type" value="Genomic_DNA"/>
</dbReference>
<gene>
    <name evidence="2" type="ORF">GT003_01875</name>
</gene>
<organism evidence="2 3">
    <name type="scientific">Paenibacillus sacheonensis</name>
    <dbReference type="NCBI Taxonomy" id="742054"/>
    <lineage>
        <taxon>Bacteria</taxon>
        <taxon>Bacillati</taxon>
        <taxon>Bacillota</taxon>
        <taxon>Bacilli</taxon>
        <taxon>Bacillales</taxon>
        <taxon>Paenibacillaceae</taxon>
        <taxon>Paenibacillus</taxon>
    </lineage>
</organism>
<dbReference type="InterPro" id="IPR034660">
    <property type="entry name" value="DinB/YfiT-like"/>
</dbReference>
<dbReference type="InterPro" id="IPR024775">
    <property type="entry name" value="DinB-like"/>
</dbReference>